<accession>A0ABN8EW33</accession>
<gene>
    <name evidence="2" type="ORF">EMA8858_01952</name>
</gene>
<proteinExistence type="predicted"/>
<evidence type="ECO:0000313" key="2">
    <source>
        <dbReference type="EMBL" id="CAH0995824.1"/>
    </source>
</evidence>
<feature type="signal peptide" evidence="1">
    <location>
        <begin position="1"/>
        <end position="18"/>
    </location>
</feature>
<organism evidence="2 3">
    <name type="scientific">Emticicia aquatica</name>
    <dbReference type="NCBI Taxonomy" id="1681835"/>
    <lineage>
        <taxon>Bacteria</taxon>
        <taxon>Pseudomonadati</taxon>
        <taxon>Bacteroidota</taxon>
        <taxon>Cytophagia</taxon>
        <taxon>Cytophagales</taxon>
        <taxon>Leadbetterellaceae</taxon>
        <taxon>Emticicia</taxon>
    </lineage>
</organism>
<protein>
    <recommendedName>
        <fullName evidence="4">Transporter</fullName>
    </recommendedName>
</protein>
<evidence type="ECO:0000313" key="3">
    <source>
        <dbReference type="Proteomes" id="UP000837932"/>
    </source>
</evidence>
<feature type="chain" id="PRO_5047362875" description="Transporter" evidence="1">
    <location>
        <begin position="19"/>
        <end position="300"/>
    </location>
</feature>
<evidence type="ECO:0008006" key="4">
    <source>
        <dbReference type="Google" id="ProtNLM"/>
    </source>
</evidence>
<dbReference type="Proteomes" id="UP000837932">
    <property type="component" value="Unassembled WGS sequence"/>
</dbReference>
<dbReference type="RefSeq" id="WP_238806367.1">
    <property type="nucleotide sequence ID" value="NZ_CAKLPY010000001.1"/>
</dbReference>
<dbReference type="EMBL" id="CAKLPY010000001">
    <property type="protein sequence ID" value="CAH0995824.1"/>
    <property type="molecule type" value="Genomic_DNA"/>
</dbReference>
<name>A0ABN8EW33_9BACT</name>
<keyword evidence="1" id="KW-0732">Signal</keyword>
<evidence type="ECO:0000256" key="1">
    <source>
        <dbReference type="SAM" id="SignalP"/>
    </source>
</evidence>
<comment type="caution">
    <text evidence="2">The sequence shown here is derived from an EMBL/GenBank/DDBJ whole genome shotgun (WGS) entry which is preliminary data.</text>
</comment>
<reference evidence="2" key="1">
    <citation type="submission" date="2021-12" db="EMBL/GenBank/DDBJ databases">
        <authorList>
            <person name="Rodrigo-Torres L."/>
            <person name="Arahal R. D."/>
            <person name="Lucena T."/>
        </authorList>
    </citation>
    <scope>NUCLEOTIDE SEQUENCE</scope>
    <source>
        <strain evidence="2">CECT 8858</strain>
    </source>
</reference>
<keyword evidence="3" id="KW-1185">Reference proteome</keyword>
<sequence length="300" mass="33368">MKKILLILLIMNRLSAAACDLCGCSNGSAFVGLLPRSGTQFVGMRYRIRTFDSHLNSQLLKTKEEYQTLEVWGRFYPVKKLQVLTFLPYNDNQQTMLYSGTKTSKSGIGDALLLAHYNVLNTFLDTTNTSGLYHNLMIGGGIKLPTGKFEYGYSDAEVNPNFQLGTGSTDFLLSAIHTIRYKKFGLNTEIGGRLSTKSNEHYRFGNRVNASITMFYTKNWGSFSIMPNVGTTIDYGFKDHKEGKLNSLTGGYSLLGSIGFQAYYRKISTGFTFQEPIVQNLGGGELKILPQCAVYLTVGF</sequence>